<sequence length="36" mass="4006">MATLRRVRNAGRAQAAAPKFFQPSLDFLFLISNIAL</sequence>
<feature type="non-terminal residue" evidence="1">
    <location>
        <position position="36"/>
    </location>
</feature>
<evidence type="ECO:0000313" key="1">
    <source>
        <dbReference type="EMBL" id="EGH26234.1"/>
    </source>
</evidence>
<dbReference type="AlphaFoldDB" id="A0A656GKV7"/>
<accession>A0A656GKV7</accession>
<dbReference type="Proteomes" id="UP000003465">
    <property type="component" value="Unassembled WGS sequence"/>
</dbReference>
<name>A0A656GKV7_PSEA0</name>
<proteinExistence type="predicted"/>
<organism evidence="1 2">
    <name type="scientific">Pseudomonas amygdali pv. mori str. 301020</name>
    <dbReference type="NCBI Taxonomy" id="629261"/>
    <lineage>
        <taxon>Bacteria</taxon>
        <taxon>Pseudomonadati</taxon>
        <taxon>Pseudomonadota</taxon>
        <taxon>Gammaproteobacteria</taxon>
        <taxon>Pseudomonadales</taxon>
        <taxon>Pseudomonadaceae</taxon>
        <taxon>Pseudomonas</taxon>
        <taxon>Pseudomonas amygdali</taxon>
    </lineage>
</organism>
<gene>
    <name evidence="1" type="ORF">PSYMO_34297</name>
</gene>
<comment type="caution">
    <text evidence="1">The sequence shown here is derived from an EMBL/GenBank/DDBJ whole genome shotgun (WGS) entry which is preliminary data.</text>
</comment>
<reference evidence="1 2" key="1">
    <citation type="journal article" date="2011" name="PLoS Pathog.">
        <title>Dynamic evolution of pathogenicity revealed by sequencing and comparative genomics of 19 Pseudomonas syringae isolates.</title>
        <authorList>
            <person name="Baltrus D.A."/>
            <person name="Nishimura M.T."/>
            <person name="Romanchuk A."/>
            <person name="Chang J.H."/>
            <person name="Mukhtar M.S."/>
            <person name="Cherkis K."/>
            <person name="Roach J."/>
            <person name="Grant S.R."/>
            <person name="Jones C.D."/>
            <person name="Dangl J.L."/>
        </authorList>
    </citation>
    <scope>NUCLEOTIDE SEQUENCE [LARGE SCALE GENOMIC DNA]</scope>
    <source>
        <strain evidence="1 2">301020</strain>
    </source>
</reference>
<dbReference type="EMBL" id="AEAG01002058">
    <property type="protein sequence ID" value="EGH26234.1"/>
    <property type="molecule type" value="Genomic_DNA"/>
</dbReference>
<protein>
    <submittedName>
        <fullName evidence="1">Uncharacterized protein</fullName>
    </submittedName>
</protein>
<evidence type="ECO:0000313" key="2">
    <source>
        <dbReference type="Proteomes" id="UP000003465"/>
    </source>
</evidence>